<evidence type="ECO:0000313" key="8">
    <source>
        <dbReference type="Proteomes" id="UP000630660"/>
    </source>
</evidence>
<evidence type="ECO:0000256" key="3">
    <source>
        <dbReference type="ARBA" id="ARBA00022737"/>
    </source>
</evidence>
<comment type="similarity">
    <text evidence="5">Belongs to the Rap family.</text>
</comment>
<keyword evidence="3" id="KW-0677">Repeat</keyword>
<dbReference type="SMART" id="SM00028">
    <property type="entry name" value="TPR"/>
    <property type="match status" value="6"/>
</dbReference>
<protein>
    <submittedName>
        <fullName evidence="7">Tetratricopeptide repeat protein</fullName>
    </submittedName>
</protein>
<accession>A0A9D5QCW1</accession>
<dbReference type="Gene3D" id="1.25.40.10">
    <property type="entry name" value="Tetratricopeptide repeat domain"/>
    <property type="match status" value="2"/>
</dbReference>
<evidence type="ECO:0000256" key="1">
    <source>
        <dbReference type="ARBA" id="ARBA00004496"/>
    </source>
</evidence>
<keyword evidence="4 6" id="KW-0802">TPR repeat</keyword>
<evidence type="ECO:0000313" key="7">
    <source>
        <dbReference type="EMBL" id="MBD3364467.1"/>
    </source>
</evidence>
<organism evidence="7 8">
    <name type="scientific">candidate division WOR-3 bacterium</name>
    <dbReference type="NCBI Taxonomy" id="2052148"/>
    <lineage>
        <taxon>Bacteria</taxon>
        <taxon>Bacteria division WOR-3</taxon>
    </lineage>
</organism>
<comment type="caution">
    <text evidence="7">The sequence shown here is derived from an EMBL/GenBank/DDBJ whole genome shotgun (WGS) entry which is preliminary data.</text>
</comment>
<name>A0A9D5QCW1_UNCW3</name>
<sequence length="362" mass="42084">MKRGEKNKATRLAGEGLRFDPCPHEAAELNYILGMLAFGEYRFEDALPYARQALCFAREDKDYYTICKCALFVGQITARLNRYRDARRAWKEALIEAKKNDNLRVQGIIHFNVSILEHKRGKYEYALKLLEKCEKCADTVGDFRMQARCYGRMVSAYLDLDQINKAHESGEKMEKIAERMEIPRLKANTYFHKGYLYMKLERYENAVPFFEKSAAIYEDLGDVNSHITMVINVASAYMGAGNLDKSESLLRKAERLSKETSSIKVKVRLLLLKAELSASHRNVSQTHQYYEKALTLAEKTQSDEHFVSFHKNLKITIERKLRFNLPGLADLLKRARRSYKTFGLYAQDREAKEWLERMKPEP</sequence>
<dbReference type="PANTHER" id="PTHR46630">
    <property type="entry name" value="TETRATRICOPEPTIDE REPEAT PROTEIN 29"/>
    <property type="match status" value="1"/>
</dbReference>
<evidence type="ECO:0000256" key="2">
    <source>
        <dbReference type="ARBA" id="ARBA00022490"/>
    </source>
</evidence>
<gene>
    <name evidence="7" type="ORF">GF359_04560</name>
</gene>
<evidence type="ECO:0000256" key="4">
    <source>
        <dbReference type="ARBA" id="ARBA00022803"/>
    </source>
</evidence>
<dbReference type="Proteomes" id="UP000630660">
    <property type="component" value="Unassembled WGS sequence"/>
</dbReference>
<dbReference type="PANTHER" id="PTHR46630:SF1">
    <property type="entry name" value="TETRATRICOPEPTIDE REPEAT PROTEIN 29"/>
    <property type="match status" value="1"/>
</dbReference>
<dbReference type="PROSITE" id="PS50005">
    <property type="entry name" value="TPR"/>
    <property type="match status" value="1"/>
</dbReference>
<dbReference type="SUPFAM" id="SSF48452">
    <property type="entry name" value="TPR-like"/>
    <property type="match status" value="2"/>
</dbReference>
<dbReference type="AlphaFoldDB" id="A0A9D5QCW1"/>
<feature type="repeat" description="TPR" evidence="6">
    <location>
        <begin position="187"/>
        <end position="220"/>
    </location>
</feature>
<dbReference type="InterPro" id="IPR019734">
    <property type="entry name" value="TPR_rpt"/>
</dbReference>
<evidence type="ECO:0000256" key="6">
    <source>
        <dbReference type="PROSITE-ProRule" id="PRU00339"/>
    </source>
</evidence>
<dbReference type="GO" id="GO:0005737">
    <property type="term" value="C:cytoplasm"/>
    <property type="evidence" value="ECO:0007669"/>
    <property type="project" value="UniProtKB-SubCell"/>
</dbReference>
<evidence type="ECO:0000256" key="5">
    <source>
        <dbReference type="ARBA" id="ARBA00038253"/>
    </source>
</evidence>
<dbReference type="Pfam" id="PF13424">
    <property type="entry name" value="TPR_12"/>
    <property type="match status" value="1"/>
</dbReference>
<dbReference type="EMBL" id="WJKJ01000149">
    <property type="protein sequence ID" value="MBD3364467.1"/>
    <property type="molecule type" value="Genomic_DNA"/>
</dbReference>
<proteinExistence type="inferred from homology"/>
<reference evidence="7" key="1">
    <citation type="submission" date="2019-11" db="EMBL/GenBank/DDBJ databases">
        <title>Microbial mats filling the niche in hypersaline microbial mats.</title>
        <authorList>
            <person name="Wong H.L."/>
            <person name="Macleod F.I."/>
            <person name="White R.A. III"/>
            <person name="Burns B.P."/>
        </authorList>
    </citation>
    <scope>NUCLEOTIDE SEQUENCE</scope>
    <source>
        <strain evidence="7">Bin_327</strain>
    </source>
</reference>
<dbReference type="InterPro" id="IPR011990">
    <property type="entry name" value="TPR-like_helical_dom_sf"/>
</dbReference>
<dbReference type="InterPro" id="IPR051476">
    <property type="entry name" value="Bac_ResReg_Asp_Phosphatase"/>
</dbReference>
<keyword evidence="2" id="KW-0963">Cytoplasm</keyword>
<comment type="subcellular location">
    <subcellularLocation>
        <location evidence="1">Cytoplasm</location>
    </subcellularLocation>
</comment>